<keyword evidence="2" id="KW-0732">Signal</keyword>
<accession>A0A1G7H3K3</accession>
<dbReference type="OrthoDB" id="7363304at2"/>
<dbReference type="Proteomes" id="UP000199412">
    <property type="component" value="Unassembled WGS sequence"/>
</dbReference>
<protein>
    <submittedName>
        <fullName evidence="3">Uncharacterized protein</fullName>
    </submittedName>
</protein>
<evidence type="ECO:0000256" key="2">
    <source>
        <dbReference type="SAM" id="SignalP"/>
    </source>
</evidence>
<evidence type="ECO:0000313" key="3">
    <source>
        <dbReference type="EMBL" id="SDE94729.1"/>
    </source>
</evidence>
<sequence length="252" mass="26274">MFPIHASSQPLIGLLMGAVLAMVPGAARAQGTETQDDAAPAGETLVISEEEARACAARLEPMVASFANPMTDIYIRRVEGPAFQVWAPRGDEPDAPFRPWCVTTLEALSSVSFLNPDNRATVMELAAASSSEPPPARQVPPDAPAPPPTVVVEPGDDEEEPRGLPAAFQRLPARGGRSAPLLGVPIRPDMLPSLARAPVALCIEAGNQATVLFNRTSGVMVGAECRTPDGEAMPLTVLTADVLSAEAAPTGQ</sequence>
<organism evidence="3 4">
    <name type="scientific">Rhodospira trueperi</name>
    <dbReference type="NCBI Taxonomy" id="69960"/>
    <lineage>
        <taxon>Bacteria</taxon>
        <taxon>Pseudomonadati</taxon>
        <taxon>Pseudomonadota</taxon>
        <taxon>Alphaproteobacteria</taxon>
        <taxon>Rhodospirillales</taxon>
        <taxon>Rhodospirillaceae</taxon>
        <taxon>Rhodospira</taxon>
    </lineage>
</organism>
<gene>
    <name evidence="3" type="ORF">SAMN05421720_11737</name>
</gene>
<dbReference type="AlphaFoldDB" id="A0A1G7H3K3"/>
<feature type="chain" id="PRO_5011654986" evidence="2">
    <location>
        <begin position="30"/>
        <end position="252"/>
    </location>
</feature>
<dbReference type="EMBL" id="FNAP01000017">
    <property type="protein sequence ID" value="SDE94729.1"/>
    <property type="molecule type" value="Genomic_DNA"/>
</dbReference>
<keyword evidence="4" id="KW-1185">Reference proteome</keyword>
<dbReference type="STRING" id="69960.SAMN05421720_11737"/>
<evidence type="ECO:0000256" key="1">
    <source>
        <dbReference type="SAM" id="MobiDB-lite"/>
    </source>
</evidence>
<evidence type="ECO:0000313" key="4">
    <source>
        <dbReference type="Proteomes" id="UP000199412"/>
    </source>
</evidence>
<feature type="signal peptide" evidence="2">
    <location>
        <begin position="1"/>
        <end position="29"/>
    </location>
</feature>
<proteinExistence type="predicted"/>
<feature type="region of interest" description="Disordered" evidence="1">
    <location>
        <begin position="126"/>
        <end position="161"/>
    </location>
</feature>
<dbReference type="RefSeq" id="WP_092787868.1">
    <property type="nucleotide sequence ID" value="NZ_FNAP01000017.1"/>
</dbReference>
<reference evidence="3 4" key="1">
    <citation type="submission" date="2016-10" db="EMBL/GenBank/DDBJ databases">
        <authorList>
            <person name="de Groot N.N."/>
        </authorList>
    </citation>
    <scope>NUCLEOTIDE SEQUENCE [LARGE SCALE GENOMIC DNA]</scope>
    <source>
        <strain evidence="3 4">ATCC 700224</strain>
    </source>
</reference>
<feature type="compositionally biased region" description="Pro residues" evidence="1">
    <location>
        <begin position="132"/>
        <end position="149"/>
    </location>
</feature>
<name>A0A1G7H3K3_9PROT</name>